<gene>
    <name evidence="12" type="ORF">C0Q70_17984</name>
</gene>
<keyword evidence="4 10" id="KW-1133">Transmembrane helix</keyword>
<evidence type="ECO:0000256" key="1">
    <source>
        <dbReference type="ARBA" id="ARBA00004651"/>
    </source>
</evidence>
<dbReference type="PANTHER" id="PTHR24230">
    <property type="entry name" value="G-PROTEIN COUPLED RECEPTOR"/>
    <property type="match status" value="1"/>
</dbReference>
<keyword evidence="13" id="KW-1185">Reference proteome</keyword>
<evidence type="ECO:0000256" key="8">
    <source>
        <dbReference type="ARBA" id="ARBA00023224"/>
    </source>
</evidence>
<dbReference type="Pfam" id="PF00001">
    <property type="entry name" value="7tm_1"/>
    <property type="match status" value="1"/>
</dbReference>
<sequence length="166" mass="18734">MNINDSEECFDLDWVQPWRRHHLVFTSVFSLCAVGGVLGNLLVVVVYRREGSRAWPAVYVQALAVVDMVVCGVVIPYTIVAELRQVTDDVACRVLELTRHTLVIFSFYILSAVAVERYLAVFPAGEGKDRPEGQDGGRGHLCCQRRHCTSVRVHLLRDSRLHGRRT</sequence>
<dbReference type="PROSITE" id="PS00237">
    <property type="entry name" value="G_PROTEIN_RECEP_F1_1"/>
    <property type="match status" value="1"/>
</dbReference>
<dbReference type="PROSITE" id="PS50262">
    <property type="entry name" value="G_PROTEIN_RECEP_F1_2"/>
    <property type="match status" value="1"/>
</dbReference>
<dbReference type="Gene3D" id="1.20.1070.10">
    <property type="entry name" value="Rhodopsin 7-helix transmembrane proteins"/>
    <property type="match status" value="1"/>
</dbReference>
<evidence type="ECO:0000256" key="6">
    <source>
        <dbReference type="ARBA" id="ARBA00023136"/>
    </source>
</evidence>
<dbReference type="EMBL" id="PZQS01000011">
    <property type="protein sequence ID" value="PVD22179.1"/>
    <property type="molecule type" value="Genomic_DNA"/>
</dbReference>
<keyword evidence="7 9" id="KW-0675">Receptor</keyword>
<evidence type="ECO:0000256" key="7">
    <source>
        <dbReference type="ARBA" id="ARBA00023170"/>
    </source>
</evidence>
<dbReference type="GO" id="GO:0008528">
    <property type="term" value="F:G protein-coupled peptide receptor activity"/>
    <property type="evidence" value="ECO:0007669"/>
    <property type="project" value="TreeGrafter"/>
</dbReference>
<evidence type="ECO:0000259" key="11">
    <source>
        <dbReference type="PROSITE" id="PS50262"/>
    </source>
</evidence>
<dbReference type="GO" id="GO:0005886">
    <property type="term" value="C:plasma membrane"/>
    <property type="evidence" value="ECO:0007669"/>
    <property type="project" value="UniProtKB-SubCell"/>
</dbReference>
<keyword evidence="8 9" id="KW-0807">Transducer</keyword>
<feature type="transmembrane region" description="Helical" evidence="10">
    <location>
        <begin position="58"/>
        <end position="80"/>
    </location>
</feature>
<dbReference type="AlphaFoldDB" id="A0A2T7NLY5"/>
<name>A0A2T7NLY5_POMCA</name>
<feature type="domain" description="G-protein coupled receptors family 1 profile" evidence="11">
    <location>
        <begin position="39"/>
        <end position="131"/>
    </location>
</feature>
<feature type="transmembrane region" description="Helical" evidence="10">
    <location>
        <begin position="23"/>
        <end position="46"/>
    </location>
</feature>
<keyword evidence="2" id="KW-1003">Cell membrane</keyword>
<evidence type="ECO:0000313" key="12">
    <source>
        <dbReference type="EMBL" id="PVD22179.1"/>
    </source>
</evidence>
<organism evidence="12 13">
    <name type="scientific">Pomacea canaliculata</name>
    <name type="common">Golden apple snail</name>
    <dbReference type="NCBI Taxonomy" id="400727"/>
    <lineage>
        <taxon>Eukaryota</taxon>
        <taxon>Metazoa</taxon>
        <taxon>Spiralia</taxon>
        <taxon>Lophotrochozoa</taxon>
        <taxon>Mollusca</taxon>
        <taxon>Gastropoda</taxon>
        <taxon>Caenogastropoda</taxon>
        <taxon>Architaenioglossa</taxon>
        <taxon>Ampullarioidea</taxon>
        <taxon>Ampullariidae</taxon>
        <taxon>Pomacea</taxon>
    </lineage>
</organism>
<dbReference type="PRINTS" id="PR00237">
    <property type="entry name" value="GPCRRHODOPSN"/>
</dbReference>
<comment type="subcellular location">
    <subcellularLocation>
        <location evidence="1">Cell membrane</location>
        <topology evidence="1">Multi-pass membrane protein</topology>
    </subcellularLocation>
</comment>
<evidence type="ECO:0000256" key="2">
    <source>
        <dbReference type="ARBA" id="ARBA00022475"/>
    </source>
</evidence>
<dbReference type="InterPro" id="IPR000276">
    <property type="entry name" value="GPCR_Rhodpsn"/>
</dbReference>
<accession>A0A2T7NLY5</accession>
<dbReference type="GO" id="GO:0007218">
    <property type="term" value="P:neuropeptide signaling pathway"/>
    <property type="evidence" value="ECO:0007669"/>
    <property type="project" value="TreeGrafter"/>
</dbReference>
<comment type="caution">
    <text evidence="12">The sequence shown here is derived from an EMBL/GenBank/DDBJ whole genome shotgun (WGS) entry which is preliminary data.</text>
</comment>
<evidence type="ECO:0000256" key="4">
    <source>
        <dbReference type="ARBA" id="ARBA00022989"/>
    </source>
</evidence>
<evidence type="ECO:0000256" key="3">
    <source>
        <dbReference type="ARBA" id="ARBA00022692"/>
    </source>
</evidence>
<dbReference type="InterPro" id="IPR017452">
    <property type="entry name" value="GPCR_Rhodpsn_7TM"/>
</dbReference>
<evidence type="ECO:0000313" key="13">
    <source>
        <dbReference type="Proteomes" id="UP000245119"/>
    </source>
</evidence>
<reference evidence="12 13" key="1">
    <citation type="submission" date="2018-04" db="EMBL/GenBank/DDBJ databases">
        <title>The genome of golden apple snail Pomacea canaliculata provides insight into stress tolerance and invasive adaptation.</title>
        <authorList>
            <person name="Liu C."/>
            <person name="Liu B."/>
            <person name="Ren Y."/>
            <person name="Zhang Y."/>
            <person name="Wang H."/>
            <person name="Li S."/>
            <person name="Jiang F."/>
            <person name="Yin L."/>
            <person name="Zhang G."/>
            <person name="Qian W."/>
            <person name="Fan W."/>
        </authorList>
    </citation>
    <scope>NUCLEOTIDE SEQUENCE [LARGE SCALE GENOMIC DNA]</scope>
    <source>
        <strain evidence="12">SZHN2017</strain>
        <tissue evidence="12">Muscle</tissue>
    </source>
</reference>
<proteinExistence type="inferred from homology"/>
<evidence type="ECO:0000256" key="9">
    <source>
        <dbReference type="RuleBase" id="RU000688"/>
    </source>
</evidence>
<evidence type="ECO:0000256" key="5">
    <source>
        <dbReference type="ARBA" id="ARBA00023040"/>
    </source>
</evidence>
<dbReference type="PANTHER" id="PTHR24230:SF158">
    <property type="entry name" value="G-PROTEIN COUPLED RECEPTORS FAMILY 1 PROFILE DOMAIN-CONTAINING PROTEIN"/>
    <property type="match status" value="1"/>
</dbReference>
<dbReference type="SUPFAM" id="SSF81321">
    <property type="entry name" value="Family A G protein-coupled receptor-like"/>
    <property type="match status" value="1"/>
</dbReference>
<dbReference type="Proteomes" id="UP000245119">
    <property type="component" value="Linkage Group LG11"/>
</dbReference>
<feature type="transmembrane region" description="Helical" evidence="10">
    <location>
        <begin position="100"/>
        <end position="120"/>
    </location>
</feature>
<comment type="similarity">
    <text evidence="9">Belongs to the G-protein coupled receptor 1 family.</text>
</comment>
<keyword evidence="5 9" id="KW-0297">G-protein coupled receptor</keyword>
<keyword evidence="6 10" id="KW-0472">Membrane</keyword>
<keyword evidence="3 9" id="KW-0812">Transmembrane</keyword>
<protein>
    <recommendedName>
        <fullName evidence="11">G-protein coupled receptors family 1 profile domain-containing protein</fullName>
    </recommendedName>
</protein>
<evidence type="ECO:0000256" key="10">
    <source>
        <dbReference type="SAM" id="Phobius"/>
    </source>
</evidence>